<sequence length="135" mass="13731">MTEHKSDYESDSTSESPSRISINSSPSDFAGAAWATKPEGELLGSTGGADETTGDDGCEEGGLGVVSDGPCSSSSHEATRESSLATSSASLRGEAIPPSNKTKRSTITSTRLIQAPTNQAAAKVGRIEAAATQPK</sequence>
<dbReference type="AlphaFoldDB" id="A0A6A3G5W2"/>
<feature type="non-terminal residue" evidence="2">
    <location>
        <position position="135"/>
    </location>
</feature>
<dbReference type="Proteomes" id="UP000429607">
    <property type="component" value="Unassembled WGS sequence"/>
</dbReference>
<protein>
    <submittedName>
        <fullName evidence="2">Uncharacterized protein</fullName>
    </submittedName>
</protein>
<reference evidence="2 3" key="1">
    <citation type="submission" date="2018-09" db="EMBL/GenBank/DDBJ databases">
        <title>Genomic investigation of the strawberry pathogen Phytophthora fragariae indicates pathogenicity is determined by transcriptional variation in three key races.</title>
        <authorList>
            <person name="Adams T.M."/>
            <person name="Armitage A.D."/>
            <person name="Sobczyk M.K."/>
            <person name="Bates H.J."/>
            <person name="Dunwell J.M."/>
            <person name="Nellist C.F."/>
            <person name="Harrison R.J."/>
        </authorList>
    </citation>
    <scope>NUCLEOTIDE SEQUENCE [LARGE SCALE GENOMIC DNA]</scope>
    <source>
        <strain evidence="2 3">SCRP249</strain>
    </source>
</reference>
<dbReference type="EMBL" id="QXFV01011348">
    <property type="protein sequence ID" value="KAE8952732.1"/>
    <property type="molecule type" value="Genomic_DNA"/>
</dbReference>
<name>A0A6A3G5W2_9STRA</name>
<feature type="compositionally biased region" description="Polar residues" evidence="1">
    <location>
        <begin position="105"/>
        <end position="120"/>
    </location>
</feature>
<organism evidence="2 3">
    <name type="scientific">Phytophthora rubi</name>
    <dbReference type="NCBI Taxonomy" id="129364"/>
    <lineage>
        <taxon>Eukaryota</taxon>
        <taxon>Sar</taxon>
        <taxon>Stramenopiles</taxon>
        <taxon>Oomycota</taxon>
        <taxon>Peronosporomycetes</taxon>
        <taxon>Peronosporales</taxon>
        <taxon>Peronosporaceae</taxon>
        <taxon>Phytophthora</taxon>
    </lineage>
</organism>
<comment type="caution">
    <text evidence="2">The sequence shown here is derived from an EMBL/GenBank/DDBJ whole genome shotgun (WGS) entry which is preliminary data.</text>
</comment>
<evidence type="ECO:0000313" key="2">
    <source>
        <dbReference type="EMBL" id="KAE8952732.1"/>
    </source>
</evidence>
<proteinExistence type="predicted"/>
<feature type="compositionally biased region" description="Low complexity" evidence="1">
    <location>
        <begin position="11"/>
        <end position="27"/>
    </location>
</feature>
<evidence type="ECO:0000256" key="1">
    <source>
        <dbReference type="SAM" id="MobiDB-lite"/>
    </source>
</evidence>
<feature type="region of interest" description="Disordered" evidence="1">
    <location>
        <begin position="1"/>
        <end position="135"/>
    </location>
</feature>
<accession>A0A6A3G5W2</accession>
<gene>
    <name evidence="2" type="ORF">PR001_g33166</name>
</gene>
<evidence type="ECO:0000313" key="3">
    <source>
        <dbReference type="Proteomes" id="UP000429607"/>
    </source>
</evidence>